<dbReference type="RefSeq" id="WP_229681745.1">
    <property type="nucleotide sequence ID" value="NZ_BAABJU010000001.1"/>
</dbReference>
<dbReference type="Proteomes" id="UP000648663">
    <property type="component" value="Unassembled WGS sequence"/>
</dbReference>
<evidence type="ECO:0000256" key="4">
    <source>
        <dbReference type="SAM" id="MobiDB-lite"/>
    </source>
</evidence>
<feature type="region of interest" description="Disordered" evidence="4">
    <location>
        <begin position="1"/>
        <end position="22"/>
    </location>
</feature>
<dbReference type="GO" id="GO:0003677">
    <property type="term" value="F:DNA binding"/>
    <property type="evidence" value="ECO:0007669"/>
    <property type="project" value="UniProtKB-KW"/>
</dbReference>
<dbReference type="PANTHER" id="PTHR42756:SF1">
    <property type="entry name" value="TRANSCRIPTIONAL REPRESSOR OF EMRAB OPERON"/>
    <property type="match status" value="1"/>
</dbReference>
<dbReference type="SUPFAM" id="SSF46785">
    <property type="entry name" value="Winged helix' DNA-binding domain"/>
    <property type="match status" value="1"/>
</dbReference>
<dbReference type="GO" id="GO:0003700">
    <property type="term" value="F:DNA-binding transcription factor activity"/>
    <property type="evidence" value="ECO:0007669"/>
    <property type="project" value="InterPro"/>
</dbReference>
<reference evidence="6" key="4">
    <citation type="submission" date="2024-05" db="EMBL/GenBank/DDBJ databases">
        <authorList>
            <person name="Sun Q."/>
            <person name="Zhou Y."/>
        </authorList>
    </citation>
    <scope>NUCLEOTIDE SEQUENCE</scope>
    <source>
        <strain evidence="6">CGMCC 4.5581</strain>
    </source>
</reference>
<reference evidence="6" key="1">
    <citation type="journal article" date="2014" name="Int. J. Syst. Evol. Microbiol.">
        <title>Complete genome of a new Firmicutes species belonging to the dominant human colonic microbiota ('Ruminococcus bicirculans') reveals two chromosomes and a selective capacity to utilize plant glucans.</title>
        <authorList>
            <consortium name="NISC Comparative Sequencing Program"/>
            <person name="Wegmann U."/>
            <person name="Louis P."/>
            <person name="Goesmann A."/>
            <person name="Henrissat B."/>
            <person name="Duncan S.H."/>
            <person name="Flint H.J."/>
        </authorList>
    </citation>
    <scope>NUCLEOTIDE SEQUENCE</scope>
    <source>
        <strain evidence="6">CGMCC 4.5581</strain>
    </source>
</reference>
<evidence type="ECO:0000313" key="6">
    <source>
        <dbReference type="EMBL" id="GGL48330.1"/>
    </source>
</evidence>
<dbReference type="EMBL" id="BMMI01000001">
    <property type="protein sequence ID" value="GGL48330.1"/>
    <property type="molecule type" value="Genomic_DNA"/>
</dbReference>
<organism evidence="7 8">
    <name type="scientific">Modestobacter marinus</name>
    <dbReference type="NCBI Taxonomy" id="477641"/>
    <lineage>
        <taxon>Bacteria</taxon>
        <taxon>Bacillati</taxon>
        <taxon>Actinomycetota</taxon>
        <taxon>Actinomycetes</taxon>
        <taxon>Geodermatophilales</taxon>
        <taxon>Geodermatophilaceae</taxon>
        <taxon>Modestobacter</taxon>
    </lineage>
</organism>
<name>A0A846LWE1_9ACTN</name>
<dbReference type="PANTHER" id="PTHR42756">
    <property type="entry name" value="TRANSCRIPTIONAL REGULATOR, MARR"/>
    <property type="match status" value="1"/>
</dbReference>
<keyword evidence="2 7" id="KW-0238">DNA-binding</keyword>
<evidence type="ECO:0000256" key="3">
    <source>
        <dbReference type="ARBA" id="ARBA00023163"/>
    </source>
</evidence>
<reference evidence="7 8" key="3">
    <citation type="submission" date="2020-02" db="EMBL/GenBank/DDBJ databases">
        <title>Sequencing the genomes of 1000 actinobacteria strains.</title>
        <authorList>
            <person name="Klenk H.-P."/>
        </authorList>
    </citation>
    <scope>NUCLEOTIDE SEQUENCE [LARGE SCALE GENOMIC DNA]</scope>
    <source>
        <strain evidence="7 8">DSM 45201</strain>
    </source>
</reference>
<dbReference type="EMBL" id="JAAMPA010000001">
    <property type="protein sequence ID" value="NIH66690.1"/>
    <property type="molecule type" value="Genomic_DNA"/>
</dbReference>
<evidence type="ECO:0000256" key="1">
    <source>
        <dbReference type="ARBA" id="ARBA00023015"/>
    </source>
</evidence>
<dbReference type="InterPro" id="IPR000835">
    <property type="entry name" value="HTH_MarR-typ"/>
</dbReference>
<evidence type="ECO:0000256" key="2">
    <source>
        <dbReference type="ARBA" id="ARBA00023125"/>
    </source>
</evidence>
<keyword evidence="3" id="KW-0804">Transcription</keyword>
<feature type="domain" description="HTH marR-type" evidence="5">
    <location>
        <begin position="45"/>
        <end position="180"/>
    </location>
</feature>
<gene>
    <name evidence="7" type="ORF">FB380_001136</name>
    <name evidence="6" type="ORF">GCM10011589_01060</name>
</gene>
<evidence type="ECO:0000313" key="8">
    <source>
        <dbReference type="Proteomes" id="UP000552836"/>
    </source>
</evidence>
<keyword evidence="9" id="KW-1185">Reference proteome</keyword>
<keyword evidence="1" id="KW-0805">Transcription regulation</keyword>
<protein>
    <submittedName>
        <fullName evidence="6 7">MarR family transcriptional regulator</fullName>
    </submittedName>
</protein>
<dbReference type="PRINTS" id="PR00598">
    <property type="entry name" value="HTHMARR"/>
</dbReference>
<accession>A0A846LWE1</accession>
<dbReference type="Gene3D" id="1.10.10.10">
    <property type="entry name" value="Winged helix-like DNA-binding domain superfamily/Winged helix DNA-binding domain"/>
    <property type="match status" value="1"/>
</dbReference>
<sequence length="193" mass="20604">MSDLLDDPSRAQDGEGAAGEGAAGDAMDVILAQWAQERPDLDCSPMGVIGRISQLQREVFLAQRATFARHGLDAPSFDVLAALRRAGEPYQLTPTALMRTALVTSGAITQRLDRLEEKGLITRGRSEADGRAVVVTLTDAGRTALDAALPDHLDTEHGMLAALSPEERTLLADLLRRWLISLGRVPGGTPDPS</sequence>
<dbReference type="InterPro" id="IPR036388">
    <property type="entry name" value="WH-like_DNA-bd_sf"/>
</dbReference>
<reference evidence="9" key="2">
    <citation type="journal article" date="2019" name="Int. J. Syst. Evol. Microbiol.">
        <title>The Global Catalogue of Microorganisms (GCM) 10K type strain sequencing project: providing services to taxonomists for standard genome sequencing and annotation.</title>
        <authorList>
            <consortium name="The Broad Institute Genomics Platform"/>
            <consortium name="The Broad Institute Genome Sequencing Center for Infectious Disease"/>
            <person name="Wu L."/>
            <person name="Ma J."/>
        </authorList>
    </citation>
    <scope>NUCLEOTIDE SEQUENCE [LARGE SCALE GENOMIC DNA]</scope>
    <source>
        <strain evidence="9">CGMCC 4.5581</strain>
    </source>
</reference>
<dbReference type="PROSITE" id="PS50995">
    <property type="entry name" value="HTH_MARR_2"/>
    <property type="match status" value="1"/>
</dbReference>
<evidence type="ECO:0000259" key="5">
    <source>
        <dbReference type="PROSITE" id="PS50995"/>
    </source>
</evidence>
<dbReference type="SMART" id="SM00347">
    <property type="entry name" value="HTH_MARR"/>
    <property type="match status" value="1"/>
</dbReference>
<dbReference type="InterPro" id="IPR036390">
    <property type="entry name" value="WH_DNA-bd_sf"/>
</dbReference>
<proteinExistence type="predicted"/>
<dbReference type="Pfam" id="PF12802">
    <property type="entry name" value="MarR_2"/>
    <property type="match status" value="1"/>
</dbReference>
<dbReference type="Proteomes" id="UP000552836">
    <property type="component" value="Unassembled WGS sequence"/>
</dbReference>
<comment type="caution">
    <text evidence="7">The sequence shown here is derived from an EMBL/GenBank/DDBJ whole genome shotgun (WGS) entry which is preliminary data.</text>
</comment>
<evidence type="ECO:0000313" key="7">
    <source>
        <dbReference type="EMBL" id="NIH66690.1"/>
    </source>
</evidence>
<dbReference type="AlphaFoldDB" id="A0A846LWE1"/>
<evidence type="ECO:0000313" key="9">
    <source>
        <dbReference type="Proteomes" id="UP000648663"/>
    </source>
</evidence>